<keyword evidence="2" id="KW-0732">Signal</keyword>
<evidence type="ECO:0000256" key="1">
    <source>
        <dbReference type="SAM" id="MobiDB-lite"/>
    </source>
</evidence>
<protein>
    <submittedName>
        <fullName evidence="3">Uncharacterized protein</fullName>
    </submittedName>
</protein>
<proteinExistence type="predicted"/>
<feature type="signal peptide" evidence="2">
    <location>
        <begin position="1"/>
        <end position="17"/>
    </location>
</feature>
<reference evidence="4" key="1">
    <citation type="submission" date="2013-10" db="EMBL/GenBank/DDBJ databases">
        <title>Genome sequencing of Onchocerca volvulus.</title>
        <authorList>
            <person name="Cotton J."/>
            <person name="Tsai J."/>
            <person name="Stanley E."/>
            <person name="Tracey A."/>
            <person name="Holroyd N."/>
            <person name="Lustigman S."/>
            <person name="Berriman M."/>
        </authorList>
    </citation>
    <scope>NUCLEOTIDE SEQUENCE</scope>
</reference>
<name>A0A8R1XQ75_ONCVO</name>
<organism evidence="3 4">
    <name type="scientific">Onchocerca volvulus</name>
    <dbReference type="NCBI Taxonomy" id="6282"/>
    <lineage>
        <taxon>Eukaryota</taxon>
        <taxon>Metazoa</taxon>
        <taxon>Ecdysozoa</taxon>
        <taxon>Nematoda</taxon>
        <taxon>Chromadorea</taxon>
        <taxon>Rhabditida</taxon>
        <taxon>Spirurina</taxon>
        <taxon>Spiruromorpha</taxon>
        <taxon>Filarioidea</taxon>
        <taxon>Onchocercidae</taxon>
        <taxon>Onchocerca</taxon>
    </lineage>
</organism>
<dbReference type="EMBL" id="CMVM020000116">
    <property type="status" value="NOT_ANNOTATED_CDS"/>
    <property type="molecule type" value="Genomic_DNA"/>
</dbReference>
<keyword evidence="4" id="KW-1185">Reference proteome</keyword>
<evidence type="ECO:0000313" key="4">
    <source>
        <dbReference type="Proteomes" id="UP000024404"/>
    </source>
</evidence>
<evidence type="ECO:0000313" key="3">
    <source>
        <dbReference type="EnsemblMetazoa" id="OVOC13443.1"/>
    </source>
</evidence>
<feature type="region of interest" description="Disordered" evidence="1">
    <location>
        <begin position="94"/>
        <end position="153"/>
    </location>
</feature>
<reference evidence="3" key="2">
    <citation type="submission" date="2022-06" db="UniProtKB">
        <authorList>
            <consortium name="EnsemblMetazoa"/>
        </authorList>
    </citation>
    <scope>IDENTIFICATION</scope>
</reference>
<sequence length="308" mass="33638">MLLHVGISCSIFLLVHSCGPMQGLPGINQIELDPDASPHEPSFACHLYPWTCGLNHSQVITQFVQAVSINATNATTTKISKNAKLVKNTVKATTTTTTTEAPTTTTTTTTEAPTTTTTTTTEAPTTTTTTTTEAPTTTTTTEAPTTTTEAPTTTTPIEARTTRTVIIPTTEEPITRPIRYPGQARTAQEAMVNLKKSIHQAFTRMLVNVGLNPTINYTVQSYKPDNVIIATDITQGQIWSRDTGACVVKDNIVIAFVNGSRYDKAISIKLHNIEFPLTYNFWKEAGAVFARYLKNMSKVLIYKMYVEV</sequence>
<dbReference type="Proteomes" id="UP000024404">
    <property type="component" value="Unassembled WGS sequence"/>
</dbReference>
<dbReference type="EnsemblMetazoa" id="OVOC13443.1">
    <property type="protein sequence ID" value="OVOC13443.1"/>
    <property type="gene ID" value="WBGene00255455"/>
</dbReference>
<evidence type="ECO:0000256" key="2">
    <source>
        <dbReference type="SAM" id="SignalP"/>
    </source>
</evidence>
<feature type="chain" id="PRO_5035898624" evidence="2">
    <location>
        <begin position="18"/>
        <end position="308"/>
    </location>
</feature>
<accession>A0A8R1XQ75</accession>
<dbReference type="AlphaFoldDB" id="A0A8R1XQ75"/>